<dbReference type="EMBL" id="JH767179">
    <property type="protein sequence ID" value="EQC29954.1"/>
    <property type="molecule type" value="Genomic_DNA"/>
</dbReference>
<dbReference type="InterPro" id="IPR051279">
    <property type="entry name" value="PP1-Reg/Actin-Interact_Protein"/>
</dbReference>
<evidence type="ECO:0000313" key="2">
    <source>
        <dbReference type="Proteomes" id="UP000030762"/>
    </source>
</evidence>
<protein>
    <submittedName>
        <fullName evidence="1">Uncharacterized protein</fullName>
    </submittedName>
</protein>
<accession>T0PWU7</accession>
<name>T0PWU7_SAPDV</name>
<reference evidence="1 2" key="1">
    <citation type="submission" date="2012-04" db="EMBL/GenBank/DDBJ databases">
        <title>The Genome Sequence of Saprolegnia declina VS20.</title>
        <authorList>
            <consortium name="The Broad Institute Genome Sequencing Platform"/>
            <person name="Russ C."/>
            <person name="Nusbaum C."/>
            <person name="Tyler B."/>
            <person name="van West P."/>
            <person name="Dieguez-Uribeondo J."/>
            <person name="de Bruijn I."/>
            <person name="Tripathy S."/>
            <person name="Jiang R."/>
            <person name="Young S.K."/>
            <person name="Zeng Q."/>
            <person name="Gargeya S."/>
            <person name="Fitzgerald M."/>
            <person name="Haas B."/>
            <person name="Abouelleil A."/>
            <person name="Alvarado L."/>
            <person name="Arachchi H.M."/>
            <person name="Berlin A."/>
            <person name="Chapman S.B."/>
            <person name="Goldberg J."/>
            <person name="Griggs A."/>
            <person name="Gujja S."/>
            <person name="Hansen M."/>
            <person name="Howarth C."/>
            <person name="Imamovic A."/>
            <person name="Larimer J."/>
            <person name="McCowen C."/>
            <person name="Montmayeur A."/>
            <person name="Murphy C."/>
            <person name="Neiman D."/>
            <person name="Pearson M."/>
            <person name="Priest M."/>
            <person name="Roberts A."/>
            <person name="Saif S."/>
            <person name="Shea T."/>
            <person name="Sisk P."/>
            <person name="Sykes S."/>
            <person name="Wortman J."/>
            <person name="Nusbaum C."/>
            <person name="Birren B."/>
        </authorList>
    </citation>
    <scope>NUCLEOTIDE SEQUENCE [LARGE SCALE GENOMIC DNA]</scope>
    <source>
        <strain evidence="1 2">VS20</strain>
    </source>
</reference>
<keyword evidence="2" id="KW-1185">Reference proteome</keyword>
<dbReference type="VEuPathDB" id="FungiDB:SDRG_12236"/>
<dbReference type="RefSeq" id="XP_008616521.1">
    <property type="nucleotide sequence ID" value="XM_008618299.1"/>
</dbReference>
<dbReference type="GeneID" id="19952963"/>
<dbReference type="AlphaFoldDB" id="T0PWU7"/>
<proteinExistence type="predicted"/>
<dbReference type="InterPro" id="IPR032675">
    <property type="entry name" value="LRR_dom_sf"/>
</dbReference>
<dbReference type="PANTHER" id="PTHR24112">
    <property type="entry name" value="LEUCINE-RICH REPEAT, ISOFORM F-RELATED"/>
    <property type="match status" value="1"/>
</dbReference>
<gene>
    <name evidence="1" type="ORF">SDRG_12236</name>
</gene>
<dbReference type="SUPFAM" id="SSF52047">
    <property type="entry name" value="RNI-like"/>
    <property type="match status" value="1"/>
</dbReference>
<organism evidence="1 2">
    <name type="scientific">Saprolegnia diclina (strain VS20)</name>
    <dbReference type="NCBI Taxonomy" id="1156394"/>
    <lineage>
        <taxon>Eukaryota</taxon>
        <taxon>Sar</taxon>
        <taxon>Stramenopiles</taxon>
        <taxon>Oomycota</taxon>
        <taxon>Saprolegniomycetes</taxon>
        <taxon>Saprolegniales</taxon>
        <taxon>Saprolegniaceae</taxon>
        <taxon>Saprolegnia</taxon>
    </lineage>
</organism>
<evidence type="ECO:0000313" key="1">
    <source>
        <dbReference type="EMBL" id="EQC29954.1"/>
    </source>
</evidence>
<dbReference type="Proteomes" id="UP000030762">
    <property type="component" value="Unassembled WGS sequence"/>
</dbReference>
<sequence>MTKRVYQRAPAPSLPCVILHGILDMVDNGRDVAALLSALPGLTLPPELVALRDLGAVVNLADHWPVVQVAKIPIQHARLGIAALPVFTGIKLGSGDAALAWLDVALPTTMPVTLSVSGKDFGTSYRLCVRPAQDILARCVNVQSVSIVSEISPAATAAYVAAISATHLQSLDINAWAQPMVDACAIVAWLQGPNAASLTLGCDSVRDPMALASAIQNCSTLSSLRLVEAVDVQAALVASAGNLHHVTALSLRQFGVGDQLARDLLMKLDHSKVRSFALDLAPVDDDDETPVADVLTALAECSLLEALCLDKLRLSTVPTSGNCAQLSTVAVRAATFETPDDVITLIQWLSTSQRLTSLDLSETSLGQAGVAALTEALPAWIARGLASLTLRATGLSDKDAAKLAAAIVSSHKRQHLAIDLTDNELTPYSVQLLTTTLGTTPNVTLSL</sequence>
<dbReference type="InParanoid" id="T0PWU7"/>
<dbReference type="Gene3D" id="3.80.10.10">
    <property type="entry name" value="Ribonuclease Inhibitor"/>
    <property type="match status" value="1"/>
</dbReference>